<keyword evidence="2" id="KW-1185">Reference proteome</keyword>
<evidence type="ECO:0000313" key="2">
    <source>
        <dbReference type="Proteomes" id="UP001732700"/>
    </source>
</evidence>
<organism evidence="1 2">
    <name type="scientific">Avena sativa</name>
    <name type="common">Oat</name>
    <dbReference type="NCBI Taxonomy" id="4498"/>
    <lineage>
        <taxon>Eukaryota</taxon>
        <taxon>Viridiplantae</taxon>
        <taxon>Streptophyta</taxon>
        <taxon>Embryophyta</taxon>
        <taxon>Tracheophyta</taxon>
        <taxon>Spermatophyta</taxon>
        <taxon>Magnoliopsida</taxon>
        <taxon>Liliopsida</taxon>
        <taxon>Poales</taxon>
        <taxon>Poaceae</taxon>
        <taxon>BOP clade</taxon>
        <taxon>Pooideae</taxon>
        <taxon>Poodae</taxon>
        <taxon>Poeae</taxon>
        <taxon>Poeae Chloroplast Group 1 (Aveneae type)</taxon>
        <taxon>Aveninae</taxon>
        <taxon>Avena</taxon>
    </lineage>
</organism>
<reference evidence="1" key="2">
    <citation type="submission" date="2025-09" db="UniProtKB">
        <authorList>
            <consortium name="EnsemblPlants"/>
        </authorList>
    </citation>
    <scope>IDENTIFICATION</scope>
</reference>
<evidence type="ECO:0000313" key="1">
    <source>
        <dbReference type="EnsemblPlants" id="AVESA.00010b.r2.7CG0655260.1.CDS.1"/>
    </source>
</evidence>
<dbReference type="EnsemblPlants" id="AVESA.00010b.r2.7CG0655260.1">
    <property type="protein sequence ID" value="AVESA.00010b.r2.7CG0655260.1.CDS.1"/>
    <property type="gene ID" value="AVESA.00010b.r2.7CG0655260"/>
</dbReference>
<proteinExistence type="predicted"/>
<protein>
    <submittedName>
        <fullName evidence="1">Uncharacterized protein</fullName>
    </submittedName>
</protein>
<sequence>MAQFTVPAPEPGTGATDAVTIGEALQAAASDAPVGLADAAAVQAAETRATGLGRVVPGGVAAAAQKAAETNVRLGGGVGDADEEMVRLRDVVGGATAVLPANKAVTREDARKVAAAAAAERNAAGGGGSDVADAVGAAAEMNQGKWTR</sequence>
<reference evidence="1" key="1">
    <citation type="submission" date="2021-05" db="EMBL/GenBank/DDBJ databases">
        <authorList>
            <person name="Scholz U."/>
            <person name="Mascher M."/>
            <person name="Fiebig A."/>
        </authorList>
    </citation>
    <scope>NUCLEOTIDE SEQUENCE [LARGE SCALE GENOMIC DNA]</scope>
</reference>
<dbReference type="Proteomes" id="UP001732700">
    <property type="component" value="Chromosome 7C"/>
</dbReference>
<name>A0ACD6A1H7_AVESA</name>
<accession>A0ACD6A1H7</accession>